<dbReference type="EMBL" id="PXWF02000097">
    <property type="protein sequence ID" value="PWF49292.1"/>
    <property type="molecule type" value="Genomic_DNA"/>
</dbReference>
<comment type="caution">
    <text evidence="1">The sequence shown here is derived from an EMBL/GenBank/DDBJ whole genome shotgun (WGS) entry which is preliminary data.</text>
</comment>
<gene>
    <name evidence="1" type="ORF">C7C56_007290</name>
</gene>
<sequence length="175" mass="19210">MLAMVACEFRPIDAAGSEMSAAKPMGTQISLTLTGYNYTNRYIDQFSVDGQGGGNLYVSGPLGGGGGSVCCVPYIIGAGAWKTMIRWQVGGCRFDEIIDSGGQTLFQVHPVFKEIEVHINPSIPDNPRYFEVHFFPDGHAEAAITEYSSPPRLILSKDREDRSPYRQCLNNKKPE</sequence>
<protein>
    <submittedName>
        <fullName evidence="1">DUF3304 domain-containing protein</fullName>
    </submittedName>
</protein>
<evidence type="ECO:0000313" key="2">
    <source>
        <dbReference type="Proteomes" id="UP000241421"/>
    </source>
</evidence>
<dbReference type="Pfam" id="PF11745">
    <property type="entry name" value="DUF3304"/>
    <property type="match status" value="1"/>
</dbReference>
<organism evidence="1 2">
    <name type="scientific">Massilia glaciei</name>
    <dbReference type="NCBI Taxonomy" id="1524097"/>
    <lineage>
        <taxon>Bacteria</taxon>
        <taxon>Pseudomonadati</taxon>
        <taxon>Pseudomonadota</taxon>
        <taxon>Betaproteobacteria</taxon>
        <taxon>Burkholderiales</taxon>
        <taxon>Oxalobacteraceae</taxon>
        <taxon>Telluria group</taxon>
        <taxon>Massilia</taxon>
    </lineage>
</organism>
<proteinExistence type="predicted"/>
<accession>A0A2U2HPA7</accession>
<keyword evidence="2" id="KW-1185">Reference proteome</keyword>
<dbReference type="InterPro" id="IPR021733">
    <property type="entry name" value="DUF3304"/>
</dbReference>
<name>A0A2U2HPA7_9BURK</name>
<evidence type="ECO:0000313" key="1">
    <source>
        <dbReference type="EMBL" id="PWF49292.1"/>
    </source>
</evidence>
<reference evidence="1 2" key="1">
    <citation type="submission" date="2018-04" db="EMBL/GenBank/DDBJ databases">
        <title>Massilia violaceinigra sp. nov., a novel purple-pigmented bacterium isolated from Tianshan glacier, Xinjiang, China.</title>
        <authorList>
            <person name="Wang H."/>
        </authorList>
    </citation>
    <scope>NUCLEOTIDE SEQUENCE [LARGE SCALE GENOMIC DNA]</scope>
    <source>
        <strain evidence="1 2">B448-2</strain>
    </source>
</reference>
<dbReference type="Proteomes" id="UP000241421">
    <property type="component" value="Unassembled WGS sequence"/>
</dbReference>
<dbReference type="AlphaFoldDB" id="A0A2U2HPA7"/>